<keyword evidence="2" id="KW-1185">Reference proteome</keyword>
<evidence type="ECO:0000313" key="1">
    <source>
        <dbReference type="EMBL" id="MCJ2184719.1"/>
    </source>
</evidence>
<reference evidence="1" key="1">
    <citation type="submission" date="2022-03" db="EMBL/GenBank/DDBJ databases">
        <title>Identification of a novel bacterium isolated from mangrove sediments.</title>
        <authorList>
            <person name="Pan X."/>
        </authorList>
    </citation>
    <scope>NUCLEOTIDE SEQUENCE</scope>
    <source>
        <strain evidence="1">B1949</strain>
    </source>
</reference>
<protein>
    <submittedName>
        <fullName evidence="1">DUF2793 domain-containing protein</fullName>
    </submittedName>
</protein>
<dbReference type="Pfam" id="PF10983">
    <property type="entry name" value="DUF2793"/>
    <property type="match status" value="1"/>
</dbReference>
<comment type="caution">
    <text evidence="1">The sequence shown here is derived from an EMBL/GenBank/DDBJ whole genome shotgun (WGS) entry which is preliminary data.</text>
</comment>
<gene>
    <name evidence="1" type="ORF">MTR62_18785</name>
</gene>
<proteinExistence type="predicted"/>
<name>A0ABT0BI41_9SPHN</name>
<organism evidence="1 2">
    <name type="scientific">Novosphingobium organovorum</name>
    <dbReference type="NCBI Taxonomy" id="2930092"/>
    <lineage>
        <taxon>Bacteria</taxon>
        <taxon>Pseudomonadati</taxon>
        <taxon>Pseudomonadota</taxon>
        <taxon>Alphaproteobacteria</taxon>
        <taxon>Sphingomonadales</taxon>
        <taxon>Sphingomonadaceae</taxon>
        <taxon>Novosphingobium</taxon>
    </lineage>
</organism>
<evidence type="ECO:0000313" key="2">
    <source>
        <dbReference type="Proteomes" id="UP001162881"/>
    </source>
</evidence>
<dbReference type="RefSeq" id="WP_244023827.1">
    <property type="nucleotide sequence ID" value="NZ_JALHLF010000135.1"/>
</dbReference>
<sequence length="152" mass="16384">MSDPVSFDSICPRFALPLLYQGQSQKEAFVNETLTRLDALLHCSVEGEASAPPLAPENGENWIVGEDASGDWAGYDGALACRQQDQWVFITPRAGVRVFDVSSAQERFFDESWKKADAVQEPNGGSVVDSEARAAVTQLVSVLQVLGILPGA</sequence>
<dbReference type="EMBL" id="JALHLF010000135">
    <property type="protein sequence ID" value="MCJ2184719.1"/>
    <property type="molecule type" value="Genomic_DNA"/>
</dbReference>
<accession>A0ABT0BI41</accession>
<dbReference type="Proteomes" id="UP001162881">
    <property type="component" value="Unassembled WGS sequence"/>
</dbReference>
<dbReference type="InterPro" id="IPR021251">
    <property type="entry name" value="DUF2793"/>
</dbReference>